<dbReference type="OrthoDB" id="6183619at2"/>
<dbReference type="AlphaFoldDB" id="A0A286GE98"/>
<dbReference type="Proteomes" id="UP000219621">
    <property type="component" value="Unassembled WGS sequence"/>
</dbReference>
<dbReference type="RefSeq" id="WP_097278598.1">
    <property type="nucleotide sequence ID" value="NZ_OCNJ01000003.1"/>
</dbReference>
<proteinExistence type="predicted"/>
<dbReference type="SUPFAM" id="SSF52467">
    <property type="entry name" value="DHS-like NAD/FAD-binding domain"/>
    <property type="match status" value="1"/>
</dbReference>
<organism evidence="1 2">
    <name type="scientific">Caenispirillum bisanense</name>
    <dbReference type="NCBI Taxonomy" id="414052"/>
    <lineage>
        <taxon>Bacteria</taxon>
        <taxon>Pseudomonadati</taxon>
        <taxon>Pseudomonadota</taxon>
        <taxon>Alphaproteobacteria</taxon>
        <taxon>Rhodospirillales</taxon>
        <taxon>Novispirillaceae</taxon>
        <taxon>Caenispirillum</taxon>
    </lineage>
</organism>
<dbReference type="InterPro" id="IPR029035">
    <property type="entry name" value="DHS-like_NAD/FAD-binding_dom"/>
</dbReference>
<reference evidence="1 2" key="1">
    <citation type="submission" date="2017-09" db="EMBL/GenBank/DDBJ databases">
        <authorList>
            <person name="Ehlers B."/>
            <person name="Leendertz F.H."/>
        </authorList>
    </citation>
    <scope>NUCLEOTIDE SEQUENCE [LARGE SCALE GENOMIC DNA]</scope>
    <source>
        <strain evidence="1 2">USBA 140</strain>
    </source>
</reference>
<protein>
    <submittedName>
        <fullName evidence="1">SIR2-like domain-containing protein</fullName>
    </submittedName>
</protein>
<keyword evidence="2" id="KW-1185">Reference proteome</keyword>
<dbReference type="EMBL" id="OCNJ01000003">
    <property type="protein sequence ID" value="SOD93837.1"/>
    <property type="molecule type" value="Genomic_DNA"/>
</dbReference>
<dbReference type="Pfam" id="PF13289">
    <property type="entry name" value="SIR2_2"/>
    <property type="match status" value="1"/>
</dbReference>
<gene>
    <name evidence="1" type="ORF">SAMN05421508_103222</name>
</gene>
<name>A0A286GE98_9PROT</name>
<evidence type="ECO:0000313" key="1">
    <source>
        <dbReference type="EMBL" id="SOD93837.1"/>
    </source>
</evidence>
<evidence type="ECO:0000313" key="2">
    <source>
        <dbReference type="Proteomes" id="UP000219621"/>
    </source>
</evidence>
<sequence>MPLVDRALSQTIEAFADVLDRLLGGDPESTPPPVMTFWCGAGFSKAWDRHAPTDGELFVLQADELEDFPNLRQLLKAIGWGDHDHINFEGFKTLGYIIDMQIRHPEIRNRHVDAHNLKLSVNEIRTLIQRRFRAACEMATVDPETLRFPVRDDPDKRAILSFFDRLATSASRMGRAVPTPLFHFVTTNYDFTIETILDHIGGGPSVFGRLYRGVTPSRICGRTIWDHLPLTVDRNLIKVNGGFEILRSGDTYHFDYRDRRDEAVREEPPLLILPSRAQDYGDPYFHEIFPKAVRLLRETDVLVIVGYSMPREDALLRFILRQLAENPEDARGKHVFLIDTKPPDVIRERLEKVFFSIDRIGWPRTHYYPGRFEDFCRAAAGAGEYC</sequence>
<accession>A0A286GE98</accession>